<reference evidence="6 7" key="1">
    <citation type="journal article" date="2014" name="Appl. Environ. Microbiol.">
        <title>Insights into the Microbial Degradation of Rubber and Gutta-Percha by Analysis of the Complete Genome of Nocardia nova SH22a.</title>
        <authorList>
            <person name="Luo Q."/>
            <person name="Hiessl S."/>
            <person name="Poehlein A."/>
            <person name="Daniel R."/>
            <person name="Steinbuchel A."/>
        </authorList>
    </citation>
    <scope>NUCLEOTIDE SEQUENCE [LARGE SCALE GENOMIC DNA]</scope>
    <source>
        <strain evidence="6">SH22a</strain>
    </source>
</reference>
<proteinExistence type="predicted"/>
<dbReference type="GO" id="GO:0003700">
    <property type="term" value="F:DNA-binding transcription factor activity"/>
    <property type="evidence" value="ECO:0007669"/>
    <property type="project" value="TreeGrafter"/>
</dbReference>
<dbReference type="STRING" id="1415166.NONO_c54540"/>
<evidence type="ECO:0000259" key="5">
    <source>
        <dbReference type="PROSITE" id="PS50977"/>
    </source>
</evidence>
<dbReference type="InterPro" id="IPR001647">
    <property type="entry name" value="HTH_TetR"/>
</dbReference>
<name>W5TM70_9NOCA</name>
<evidence type="ECO:0000313" key="6">
    <source>
        <dbReference type="EMBL" id="AHH20234.1"/>
    </source>
</evidence>
<dbReference type="Gene3D" id="1.10.357.10">
    <property type="entry name" value="Tetracycline Repressor, domain 2"/>
    <property type="match status" value="1"/>
</dbReference>
<feature type="DNA-binding region" description="H-T-H motif" evidence="4">
    <location>
        <begin position="32"/>
        <end position="51"/>
    </location>
</feature>
<keyword evidence="7" id="KW-1185">Reference proteome</keyword>
<dbReference type="SUPFAM" id="SSF46689">
    <property type="entry name" value="Homeodomain-like"/>
    <property type="match status" value="1"/>
</dbReference>
<accession>W5TM70</accession>
<evidence type="ECO:0000256" key="1">
    <source>
        <dbReference type="ARBA" id="ARBA00023015"/>
    </source>
</evidence>
<dbReference type="HOGENOM" id="CLU_069356_29_0_11"/>
<protein>
    <submittedName>
        <fullName evidence="6">Putative transcriptional regulator, TetR family</fullName>
    </submittedName>
</protein>
<evidence type="ECO:0000313" key="7">
    <source>
        <dbReference type="Proteomes" id="UP000019150"/>
    </source>
</evidence>
<dbReference type="OrthoDB" id="3218408at2"/>
<sequence>MTPRTKPAAERRTDLLDAAARVLVDKGADATTVDDITRAAGVSKGAFYLHFRSKQELIQALQQRYSRSFDDALQRAVDRHDDWGDKLDACVEAAYDAFHADIELHDALFLQPVVHTRPEDTTTETTSIEWLARLLADGVAAGAYRIEDVKTTAVLLFVAVHGFDAAFHGHLSPTREQLIRATQHLFRRTAGIGRPAQP</sequence>
<dbReference type="GO" id="GO:0000976">
    <property type="term" value="F:transcription cis-regulatory region binding"/>
    <property type="evidence" value="ECO:0007669"/>
    <property type="project" value="TreeGrafter"/>
</dbReference>
<keyword evidence="1" id="KW-0805">Transcription regulation</keyword>
<dbReference type="RefSeq" id="WP_025351604.1">
    <property type="nucleotide sequence ID" value="NZ_CP006850.1"/>
</dbReference>
<dbReference type="InterPro" id="IPR009057">
    <property type="entry name" value="Homeodomain-like_sf"/>
</dbReference>
<dbReference type="Pfam" id="PF00440">
    <property type="entry name" value="TetR_N"/>
    <property type="match status" value="1"/>
</dbReference>
<dbReference type="KEGG" id="nno:NONO_c54540"/>
<dbReference type="PROSITE" id="PS50977">
    <property type="entry name" value="HTH_TETR_2"/>
    <property type="match status" value="1"/>
</dbReference>
<evidence type="ECO:0000256" key="4">
    <source>
        <dbReference type="PROSITE-ProRule" id="PRU00335"/>
    </source>
</evidence>
<gene>
    <name evidence="6" type="ORF">NONO_c54540</name>
</gene>
<dbReference type="Gene3D" id="1.10.10.60">
    <property type="entry name" value="Homeodomain-like"/>
    <property type="match status" value="1"/>
</dbReference>
<dbReference type="PRINTS" id="PR00455">
    <property type="entry name" value="HTHTETR"/>
</dbReference>
<dbReference type="AlphaFoldDB" id="W5TM70"/>
<evidence type="ECO:0000256" key="3">
    <source>
        <dbReference type="ARBA" id="ARBA00023163"/>
    </source>
</evidence>
<organism evidence="6 7">
    <name type="scientific">Nocardia nova SH22a</name>
    <dbReference type="NCBI Taxonomy" id="1415166"/>
    <lineage>
        <taxon>Bacteria</taxon>
        <taxon>Bacillati</taxon>
        <taxon>Actinomycetota</taxon>
        <taxon>Actinomycetes</taxon>
        <taxon>Mycobacteriales</taxon>
        <taxon>Nocardiaceae</taxon>
        <taxon>Nocardia</taxon>
    </lineage>
</organism>
<dbReference type="InterPro" id="IPR050109">
    <property type="entry name" value="HTH-type_TetR-like_transc_reg"/>
</dbReference>
<evidence type="ECO:0000256" key="2">
    <source>
        <dbReference type="ARBA" id="ARBA00023125"/>
    </source>
</evidence>
<feature type="domain" description="HTH tetR-type" evidence="5">
    <location>
        <begin position="9"/>
        <end position="69"/>
    </location>
</feature>
<dbReference type="PANTHER" id="PTHR30055:SF234">
    <property type="entry name" value="HTH-TYPE TRANSCRIPTIONAL REGULATOR BETI"/>
    <property type="match status" value="1"/>
</dbReference>
<dbReference type="PANTHER" id="PTHR30055">
    <property type="entry name" value="HTH-TYPE TRANSCRIPTIONAL REGULATOR RUTR"/>
    <property type="match status" value="1"/>
</dbReference>
<keyword evidence="3" id="KW-0804">Transcription</keyword>
<dbReference type="EMBL" id="CP006850">
    <property type="protein sequence ID" value="AHH20234.1"/>
    <property type="molecule type" value="Genomic_DNA"/>
</dbReference>
<dbReference type="eggNOG" id="COG1309">
    <property type="taxonomic scope" value="Bacteria"/>
</dbReference>
<keyword evidence="2 4" id="KW-0238">DNA-binding</keyword>
<dbReference type="Proteomes" id="UP000019150">
    <property type="component" value="Chromosome"/>
</dbReference>
<dbReference type="PATRIC" id="fig|1415166.3.peg.5623"/>